<reference evidence="8" key="1">
    <citation type="submission" date="2022-09" db="EMBL/GenBank/DDBJ databases">
        <title>Haloadaptaus new haloarchaeum isolated from saline soil.</title>
        <authorList>
            <person name="Duran-Viseras A."/>
            <person name="Sanchez-Porro C."/>
            <person name="Ventosa A."/>
        </authorList>
    </citation>
    <scope>NUCLEOTIDE SEQUENCE</scope>
    <source>
        <strain evidence="8">F3-133</strain>
    </source>
</reference>
<keyword evidence="2" id="KW-0249">Electron transport</keyword>
<evidence type="ECO:0000259" key="7">
    <source>
        <dbReference type="PROSITE" id="PS51352"/>
    </source>
</evidence>
<evidence type="ECO:0000256" key="6">
    <source>
        <dbReference type="PIRSR" id="PIRSR000077-4"/>
    </source>
</evidence>
<evidence type="ECO:0000256" key="2">
    <source>
        <dbReference type="ARBA" id="ARBA00022982"/>
    </source>
</evidence>
<name>A0A9Q4C4H2_9EURY</name>
<dbReference type="InterPro" id="IPR017937">
    <property type="entry name" value="Thioredoxin_CS"/>
</dbReference>
<dbReference type="PROSITE" id="PS00194">
    <property type="entry name" value="THIOREDOXIN_1"/>
    <property type="match status" value="1"/>
</dbReference>
<proteinExistence type="predicted"/>
<evidence type="ECO:0000256" key="3">
    <source>
        <dbReference type="ARBA" id="ARBA00023157"/>
    </source>
</evidence>
<evidence type="ECO:0000256" key="1">
    <source>
        <dbReference type="ARBA" id="ARBA00022448"/>
    </source>
</evidence>
<accession>A0A9Q4C4H2</accession>
<dbReference type="GO" id="GO:0005737">
    <property type="term" value="C:cytoplasm"/>
    <property type="evidence" value="ECO:0007669"/>
    <property type="project" value="TreeGrafter"/>
</dbReference>
<organism evidence="8 9">
    <name type="scientific">Halorutilus salinus</name>
    <dbReference type="NCBI Taxonomy" id="2487751"/>
    <lineage>
        <taxon>Archaea</taxon>
        <taxon>Methanobacteriati</taxon>
        <taxon>Methanobacteriota</taxon>
        <taxon>Stenosarchaea group</taxon>
        <taxon>Halobacteria</taxon>
        <taxon>Halorutilales</taxon>
        <taxon>Halorutilaceae</taxon>
        <taxon>Halorutilus</taxon>
    </lineage>
</organism>
<dbReference type="AlphaFoldDB" id="A0A9Q4C4H2"/>
<comment type="caution">
    <text evidence="8">The sequence shown here is derived from an EMBL/GenBank/DDBJ whole genome shotgun (WGS) entry which is preliminary data.</text>
</comment>
<dbReference type="Pfam" id="PF00085">
    <property type="entry name" value="Thioredoxin"/>
    <property type="match status" value="1"/>
</dbReference>
<dbReference type="InterPro" id="IPR036249">
    <property type="entry name" value="Thioredoxin-like_sf"/>
</dbReference>
<dbReference type="RefSeq" id="WP_266087119.1">
    <property type="nucleotide sequence ID" value="NZ_RKLV01000006.1"/>
</dbReference>
<evidence type="ECO:0000313" key="8">
    <source>
        <dbReference type="EMBL" id="MCX2819118.1"/>
    </source>
</evidence>
<dbReference type="GO" id="GO:0015035">
    <property type="term" value="F:protein-disulfide reductase activity"/>
    <property type="evidence" value="ECO:0007669"/>
    <property type="project" value="InterPro"/>
</dbReference>
<dbReference type="PANTHER" id="PTHR45663:SF11">
    <property type="entry name" value="GEO12009P1"/>
    <property type="match status" value="1"/>
</dbReference>
<feature type="site" description="Deprotonates C-terminal active site Cys" evidence="5">
    <location>
        <position position="29"/>
    </location>
</feature>
<dbReference type="InterPro" id="IPR013766">
    <property type="entry name" value="Thioredoxin_domain"/>
</dbReference>
<dbReference type="CDD" id="cd02947">
    <property type="entry name" value="TRX_family"/>
    <property type="match status" value="1"/>
</dbReference>
<dbReference type="InterPro" id="IPR005746">
    <property type="entry name" value="Thioredoxin"/>
</dbReference>
<keyword evidence="3 6" id="KW-1015">Disulfide bond</keyword>
<dbReference type="PIRSF" id="PIRSF000077">
    <property type="entry name" value="Thioredoxin"/>
    <property type="match status" value="1"/>
</dbReference>
<evidence type="ECO:0000313" key="9">
    <source>
        <dbReference type="Proteomes" id="UP001149411"/>
    </source>
</evidence>
<dbReference type="EMBL" id="RKLV01000006">
    <property type="protein sequence ID" value="MCX2819118.1"/>
    <property type="molecule type" value="Genomic_DNA"/>
</dbReference>
<dbReference type="NCBIfam" id="TIGR01068">
    <property type="entry name" value="thioredoxin"/>
    <property type="match status" value="1"/>
</dbReference>
<keyword evidence="1" id="KW-0813">Transport</keyword>
<gene>
    <name evidence="8" type="primary">trxA</name>
    <name evidence="8" type="ORF">EGH25_07105</name>
</gene>
<feature type="site" description="Contributes to redox potential value" evidence="5">
    <location>
        <position position="37"/>
    </location>
</feature>
<dbReference type="PANTHER" id="PTHR45663">
    <property type="entry name" value="GEO12009P1"/>
    <property type="match status" value="1"/>
</dbReference>
<evidence type="ECO:0000256" key="4">
    <source>
        <dbReference type="ARBA" id="ARBA00023284"/>
    </source>
</evidence>
<feature type="disulfide bond" description="Redox-active" evidence="6">
    <location>
        <begin position="35"/>
        <end position="38"/>
    </location>
</feature>
<dbReference type="PRINTS" id="PR00421">
    <property type="entry name" value="THIOREDOXIN"/>
</dbReference>
<feature type="domain" description="Thioredoxin" evidence="7">
    <location>
        <begin position="1"/>
        <end position="105"/>
    </location>
</feature>
<feature type="active site" description="Nucleophile" evidence="5">
    <location>
        <position position="35"/>
    </location>
</feature>
<dbReference type="PROSITE" id="PS51352">
    <property type="entry name" value="THIOREDOXIN_2"/>
    <property type="match status" value="1"/>
</dbReference>
<dbReference type="Proteomes" id="UP001149411">
    <property type="component" value="Unassembled WGS sequence"/>
</dbReference>
<dbReference type="FunFam" id="3.40.30.10:FF:000001">
    <property type="entry name" value="Thioredoxin"/>
    <property type="match status" value="1"/>
</dbReference>
<feature type="site" description="Contributes to redox potential value" evidence="5">
    <location>
        <position position="36"/>
    </location>
</feature>
<feature type="active site" description="Nucleophile" evidence="5">
    <location>
        <position position="38"/>
    </location>
</feature>
<keyword evidence="4 6" id="KW-0676">Redox-active center</keyword>
<evidence type="ECO:0000256" key="5">
    <source>
        <dbReference type="PIRSR" id="PIRSR000077-1"/>
    </source>
</evidence>
<protein>
    <submittedName>
        <fullName evidence="8">Thioredoxin</fullName>
    </submittedName>
</protein>
<keyword evidence="9" id="KW-1185">Reference proteome</keyword>
<dbReference type="Gene3D" id="3.40.30.10">
    <property type="entry name" value="Glutaredoxin"/>
    <property type="match status" value="1"/>
</dbReference>
<sequence>MSQKAEKPEHADTPREFKDAVDDGRVLVDFYADWCAPCRTMEPAVEEVADEGVRVVKVDIDENQKTASAYGVRSVPTLIVFEDGEPVTRAVGAKSADELRELVGR</sequence>
<dbReference type="SUPFAM" id="SSF52833">
    <property type="entry name" value="Thioredoxin-like"/>
    <property type="match status" value="1"/>
</dbReference>